<dbReference type="Gene3D" id="3.40.630.30">
    <property type="match status" value="1"/>
</dbReference>
<dbReference type="InterPro" id="IPR016181">
    <property type="entry name" value="Acyl_CoA_acyltransferase"/>
</dbReference>
<proteinExistence type="predicted"/>
<dbReference type="OrthoDB" id="9799601at2"/>
<evidence type="ECO:0000256" key="3">
    <source>
        <dbReference type="SAM" id="MobiDB-lite"/>
    </source>
</evidence>
<protein>
    <submittedName>
        <fullName evidence="5">GNAT family N-acetyltransferase</fullName>
    </submittedName>
</protein>
<dbReference type="AlphaFoldDB" id="A0A318D7Q4"/>
<evidence type="ECO:0000256" key="2">
    <source>
        <dbReference type="ARBA" id="ARBA00023315"/>
    </source>
</evidence>
<name>A0A318D7Q4_9GAMM</name>
<dbReference type="PANTHER" id="PTHR42919:SF8">
    <property type="entry name" value="N-ALPHA-ACETYLTRANSFERASE 50"/>
    <property type="match status" value="1"/>
</dbReference>
<keyword evidence="6" id="KW-1185">Reference proteome</keyword>
<dbReference type="PROSITE" id="PS51186">
    <property type="entry name" value="GNAT"/>
    <property type="match status" value="1"/>
</dbReference>
<evidence type="ECO:0000313" key="6">
    <source>
        <dbReference type="Proteomes" id="UP000247689"/>
    </source>
</evidence>
<dbReference type="Pfam" id="PF00583">
    <property type="entry name" value="Acetyltransf_1"/>
    <property type="match status" value="1"/>
</dbReference>
<dbReference type="CDD" id="cd04301">
    <property type="entry name" value="NAT_SF"/>
    <property type="match status" value="1"/>
</dbReference>
<dbReference type="Proteomes" id="UP000247689">
    <property type="component" value="Unassembled WGS sequence"/>
</dbReference>
<comment type="caution">
    <text evidence="5">The sequence shown here is derived from an EMBL/GenBank/DDBJ whole genome shotgun (WGS) entry which is preliminary data.</text>
</comment>
<sequence>MLATKIWQEHYPQIIGREQVDYMLAKYQSTPAIKRQIKDGASYYLLFDNNHPVGYFSYHFEKDALFLSKIYVIKEVRGNGVGAKAMETIASKALEQSVDKIRLAVNKFNSETLEVYKRLGFKTVDSVEKDIGAGFIMDDYIMEKPLTGSVALGDNDSLEQPGSERVLTPAATRQGQVA</sequence>
<evidence type="ECO:0000256" key="1">
    <source>
        <dbReference type="ARBA" id="ARBA00022679"/>
    </source>
</evidence>
<evidence type="ECO:0000313" key="5">
    <source>
        <dbReference type="EMBL" id="PXF62907.1"/>
    </source>
</evidence>
<feature type="domain" description="N-acetyltransferase" evidence="4">
    <location>
        <begin position="1"/>
        <end position="147"/>
    </location>
</feature>
<dbReference type="GO" id="GO:0016747">
    <property type="term" value="F:acyltransferase activity, transferring groups other than amino-acyl groups"/>
    <property type="evidence" value="ECO:0007669"/>
    <property type="project" value="InterPro"/>
</dbReference>
<keyword evidence="2" id="KW-0012">Acyltransferase</keyword>
<organism evidence="5 6">
    <name type="scientific">Kangiella spongicola</name>
    <dbReference type="NCBI Taxonomy" id="796379"/>
    <lineage>
        <taxon>Bacteria</taxon>
        <taxon>Pseudomonadati</taxon>
        <taxon>Pseudomonadota</taxon>
        <taxon>Gammaproteobacteria</taxon>
        <taxon>Kangiellales</taxon>
        <taxon>Kangiellaceae</taxon>
        <taxon>Kangiella</taxon>
    </lineage>
</organism>
<evidence type="ECO:0000259" key="4">
    <source>
        <dbReference type="PROSITE" id="PS51186"/>
    </source>
</evidence>
<dbReference type="PANTHER" id="PTHR42919">
    <property type="entry name" value="N-ALPHA-ACETYLTRANSFERASE"/>
    <property type="match status" value="1"/>
</dbReference>
<reference evidence="5 6" key="1">
    <citation type="submission" date="2018-05" db="EMBL/GenBank/DDBJ databases">
        <title>Kangiella spongicola genome sequence.</title>
        <authorList>
            <person name="Maclea K.S."/>
            <person name="Goen A.E."/>
            <person name="Kelley C."/>
            <person name="Underriner A."/>
            <person name="Silverwood T."/>
            <person name="Trachtenberg A.M."/>
        </authorList>
    </citation>
    <scope>NUCLEOTIDE SEQUENCE [LARGE SCALE GENOMIC DNA]</scope>
    <source>
        <strain evidence="5 6">ATCC BAA-2076</strain>
    </source>
</reference>
<dbReference type="SUPFAM" id="SSF55729">
    <property type="entry name" value="Acyl-CoA N-acyltransferases (Nat)"/>
    <property type="match status" value="1"/>
</dbReference>
<dbReference type="InterPro" id="IPR000182">
    <property type="entry name" value="GNAT_dom"/>
</dbReference>
<accession>A0A318D7Q4</accession>
<gene>
    <name evidence="5" type="ORF">DL796_09365</name>
</gene>
<dbReference type="InterPro" id="IPR051556">
    <property type="entry name" value="N-term/lysine_N-AcTrnsfr"/>
</dbReference>
<feature type="region of interest" description="Disordered" evidence="3">
    <location>
        <begin position="152"/>
        <end position="178"/>
    </location>
</feature>
<keyword evidence="1 5" id="KW-0808">Transferase</keyword>
<dbReference type="EMBL" id="QICH01000003">
    <property type="protein sequence ID" value="PXF62907.1"/>
    <property type="molecule type" value="Genomic_DNA"/>
</dbReference>